<dbReference type="EC" id="6.3.3.1" evidence="3 12"/>
<comment type="catalytic activity">
    <reaction evidence="11 12">
        <text>2-formamido-N(1)-(5-O-phospho-beta-D-ribosyl)acetamidine + ATP = 5-amino-1-(5-phospho-beta-D-ribosyl)imidazole + ADP + phosphate + H(+)</text>
        <dbReference type="Rhea" id="RHEA:23032"/>
        <dbReference type="ChEBI" id="CHEBI:15378"/>
        <dbReference type="ChEBI" id="CHEBI:30616"/>
        <dbReference type="ChEBI" id="CHEBI:43474"/>
        <dbReference type="ChEBI" id="CHEBI:137981"/>
        <dbReference type="ChEBI" id="CHEBI:147287"/>
        <dbReference type="ChEBI" id="CHEBI:456216"/>
        <dbReference type="EC" id="6.3.3.1"/>
    </reaction>
</comment>
<keyword evidence="14" id="KW-1185">Reference proteome</keyword>
<dbReference type="GO" id="GO:0005524">
    <property type="term" value="F:ATP binding"/>
    <property type="evidence" value="ECO:0007669"/>
    <property type="project" value="UniProtKB-KW"/>
</dbReference>
<evidence type="ECO:0000256" key="9">
    <source>
        <dbReference type="ARBA" id="ARBA00032931"/>
    </source>
</evidence>
<evidence type="ECO:0000256" key="1">
    <source>
        <dbReference type="ARBA" id="ARBA00004686"/>
    </source>
</evidence>
<dbReference type="Proteomes" id="UP000502179">
    <property type="component" value="Chromosome"/>
</dbReference>
<protein>
    <recommendedName>
        <fullName evidence="4 12">Phosphoribosylformylglycinamidine cyclo-ligase</fullName>
        <ecNumber evidence="3 12">6.3.3.1</ecNumber>
    </recommendedName>
    <alternativeName>
        <fullName evidence="9 12">AIR synthase</fullName>
    </alternativeName>
    <alternativeName>
        <fullName evidence="10 12">AIRS</fullName>
    </alternativeName>
    <alternativeName>
        <fullName evidence="8 12">Phosphoribosyl-aminoimidazole synthetase</fullName>
    </alternativeName>
</protein>
<dbReference type="InterPro" id="IPR036921">
    <property type="entry name" value="PurM-like_N_sf"/>
</dbReference>
<comment type="similarity">
    <text evidence="2 12">Belongs to the AIR synthase family.</text>
</comment>
<dbReference type="AlphaFoldDB" id="A0A6G7PYN7"/>
<comment type="subcellular location">
    <subcellularLocation>
        <location evidence="12">Cytoplasm</location>
    </subcellularLocation>
</comment>
<evidence type="ECO:0000256" key="6">
    <source>
        <dbReference type="ARBA" id="ARBA00022741"/>
    </source>
</evidence>
<proteinExistence type="inferred from homology"/>
<accession>A0A6G7PYN7</accession>
<dbReference type="Gene3D" id="3.90.650.10">
    <property type="entry name" value="PurM-like C-terminal domain"/>
    <property type="match status" value="1"/>
</dbReference>
<dbReference type="KEGG" id="tav:G4V39_11000"/>
<keyword evidence="12" id="KW-0963">Cytoplasm</keyword>
<evidence type="ECO:0000313" key="13">
    <source>
        <dbReference type="EMBL" id="QIJ72772.1"/>
    </source>
</evidence>
<keyword evidence="5 12" id="KW-0436">Ligase</keyword>
<dbReference type="FunFam" id="3.30.1330.10:FF:000001">
    <property type="entry name" value="Phosphoribosylformylglycinamidine cyclo-ligase"/>
    <property type="match status" value="1"/>
</dbReference>
<evidence type="ECO:0000256" key="11">
    <source>
        <dbReference type="ARBA" id="ARBA00049057"/>
    </source>
</evidence>
<dbReference type="RefSeq" id="WP_166032987.1">
    <property type="nucleotide sequence ID" value="NZ_CP048877.1"/>
</dbReference>
<dbReference type="Pfam" id="PF00586">
    <property type="entry name" value="AIRS"/>
    <property type="match status" value="1"/>
</dbReference>
<dbReference type="PANTHER" id="PTHR10520:SF12">
    <property type="entry name" value="TRIFUNCTIONAL PURINE BIOSYNTHETIC PROTEIN ADENOSINE-3"/>
    <property type="match status" value="1"/>
</dbReference>
<keyword evidence="7 12" id="KW-0067">ATP-binding</keyword>
<dbReference type="HAMAP" id="MF_00741">
    <property type="entry name" value="AIRS"/>
    <property type="match status" value="1"/>
</dbReference>
<evidence type="ECO:0000256" key="10">
    <source>
        <dbReference type="ARBA" id="ARBA00033093"/>
    </source>
</evidence>
<keyword evidence="6 12" id="KW-0547">Nucleotide-binding</keyword>
<dbReference type="Pfam" id="PF02769">
    <property type="entry name" value="AIRS_C"/>
    <property type="match status" value="1"/>
</dbReference>
<dbReference type="InterPro" id="IPR036676">
    <property type="entry name" value="PurM-like_C_sf"/>
</dbReference>
<gene>
    <name evidence="12" type="primary">purM</name>
    <name evidence="13" type="ORF">G4V39_11000</name>
</gene>
<dbReference type="EMBL" id="CP048877">
    <property type="protein sequence ID" value="QIJ72772.1"/>
    <property type="molecule type" value="Genomic_DNA"/>
</dbReference>
<dbReference type="SUPFAM" id="SSF55326">
    <property type="entry name" value="PurM N-terminal domain-like"/>
    <property type="match status" value="1"/>
</dbReference>
<comment type="pathway">
    <text evidence="1 12">Purine metabolism; IMP biosynthesis via de novo pathway; 5-amino-1-(5-phospho-D-ribosyl)imidazole from N(2)-formyl-N(1)-(5-phospho-D-ribosyl)glycinamide: step 2/2.</text>
</comment>
<evidence type="ECO:0000256" key="5">
    <source>
        <dbReference type="ARBA" id="ARBA00022598"/>
    </source>
</evidence>
<sequence length="344" mass="37322">MSRYKEAGVDIEAANRLVESIKPLAASTHRRGVLAPLGGFAGLFALDTEKYHQPILVSSTDGVGTKIKVAIMANRHQTIGIDLVAMCVNDILVCGAEPLFFLDYLACGRLEQETALAIIEGIVQGCKAAGCALLGGETAEMPGMYQPGDYDLAGFVVGVVERDKIIDGSEISVGDRILGLASSGLHSNGFSLVRKLFFEELGLGPQDFVPEINASVAEELLRPTRIYAEPILHLLKGYNVRGIAHITGGGFYDNLSRILPQSTKAVIHKDSWEVPAIFRFIQEKGRVPQEEMYRTFNCGIGMVIVLPPEEIDDALLQLKALGEKAYVIGEVVQRKDDQPSVEIL</sequence>
<dbReference type="PANTHER" id="PTHR10520">
    <property type="entry name" value="TRIFUNCTIONAL PURINE BIOSYNTHETIC PROTEIN ADENOSINE-3-RELATED"/>
    <property type="match status" value="1"/>
</dbReference>
<dbReference type="NCBIfam" id="TIGR00878">
    <property type="entry name" value="purM"/>
    <property type="match status" value="1"/>
</dbReference>
<dbReference type="FunFam" id="3.90.650.10:FF:000001">
    <property type="entry name" value="Phosphoribosylformylglycinamidine cyclo-ligase"/>
    <property type="match status" value="1"/>
</dbReference>
<dbReference type="InterPro" id="IPR016188">
    <property type="entry name" value="PurM-like_N"/>
</dbReference>
<dbReference type="UniPathway" id="UPA00074">
    <property type="reaction ID" value="UER00129"/>
</dbReference>
<reference evidence="13 14" key="1">
    <citation type="submission" date="2020-02" db="EMBL/GenBank/DDBJ databases">
        <title>Genome analysis of Thermosulfuriphilus ammonigenes ST65T, an anaerobic thermophilic chemolithoautotrophic bacterium isolated from a deep-sea hydrothermal vent.</title>
        <authorList>
            <person name="Slobodkina G."/>
            <person name="Allioux M."/>
            <person name="Merkel A."/>
            <person name="Alain K."/>
            <person name="Jebbar M."/>
            <person name="Slobodkin A."/>
        </authorList>
    </citation>
    <scope>NUCLEOTIDE SEQUENCE [LARGE SCALE GENOMIC DNA]</scope>
    <source>
        <strain evidence="13 14">ST65</strain>
    </source>
</reference>
<evidence type="ECO:0000256" key="7">
    <source>
        <dbReference type="ARBA" id="ARBA00022840"/>
    </source>
</evidence>
<evidence type="ECO:0000256" key="2">
    <source>
        <dbReference type="ARBA" id="ARBA00010280"/>
    </source>
</evidence>
<dbReference type="CDD" id="cd02196">
    <property type="entry name" value="PurM"/>
    <property type="match status" value="1"/>
</dbReference>
<evidence type="ECO:0000313" key="14">
    <source>
        <dbReference type="Proteomes" id="UP000502179"/>
    </source>
</evidence>
<dbReference type="GO" id="GO:0004637">
    <property type="term" value="F:phosphoribosylamine-glycine ligase activity"/>
    <property type="evidence" value="ECO:0007669"/>
    <property type="project" value="TreeGrafter"/>
</dbReference>
<dbReference type="InterPro" id="IPR004733">
    <property type="entry name" value="PurM_cligase"/>
</dbReference>
<dbReference type="GO" id="GO:0046084">
    <property type="term" value="P:adenine biosynthetic process"/>
    <property type="evidence" value="ECO:0007669"/>
    <property type="project" value="TreeGrafter"/>
</dbReference>
<keyword evidence="12" id="KW-0658">Purine biosynthesis</keyword>
<evidence type="ECO:0000256" key="12">
    <source>
        <dbReference type="HAMAP-Rule" id="MF_00741"/>
    </source>
</evidence>
<dbReference type="GO" id="GO:0004641">
    <property type="term" value="F:phosphoribosylformylglycinamidine cyclo-ligase activity"/>
    <property type="evidence" value="ECO:0007669"/>
    <property type="project" value="UniProtKB-UniRule"/>
</dbReference>
<dbReference type="SUPFAM" id="SSF56042">
    <property type="entry name" value="PurM C-terminal domain-like"/>
    <property type="match status" value="1"/>
</dbReference>
<name>A0A6G7PYN7_9BACT</name>
<dbReference type="Gene3D" id="3.30.1330.10">
    <property type="entry name" value="PurM-like, N-terminal domain"/>
    <property type="match status" value="1"/>
</dbReference>
<evidence type="ECO:0000256" key="4">
    <source>
        <dbReference type="ARBA" id="ARBA00020367"/>
    </source>
</evidence>
<dbReference type="GO" id="GO:0006189">
    <property type="term" value="P:'de novo' IMP biosynthetic process"/>
    <property type="evidence" value="ECO:0007669"/>
    <property type="project" value="UniProtKB-UniRule"/>
</dbReference>
<dbReference type="GO" id="GO:0005829">
    <property type="term" value="C:cytosol"/>
    <property type="evidence" value="ECO:0007669"/>
    <property type="project" value="TreeGrafter"/>
</dbReference>
<organism evidence="13 14">
    <name type="scientific">Thermosulfuriphilus ammonigenes</name>
    <dbReference type="NCBI Taxonomy" id="1936021"/>
    <lineage>
        <taxon>Bacteria</taxon>
        <taxon>Pseudomonadati</taxon>
        <taxon>Thermodesulfobacteriota</taxon>
        <taxon>Thermodesulfobacteria</taxon>
        <taxon>Thermodesulfobacteriales</taxon>
        <taxon>Thermodesulfobacteriaceae</taxon>
        <taxon>Thermosulfuriphilus</taxon>
    </lineage>
</organism>
<dbReference type="InterPro" id="IPR010918">
    <property type="entry name" value="PurM-like_C_dom"/>
</dbReference>
<evidence type="ECO:0000256" key="8">
    <source>
        <dbReference type="ARBA" id="ARBA00031908"/>
    </source>
</evidence>
<evidence type="ECO:0000256" key="3">
    <source>
        <dbReference type="ARBA" id="ARBA00013047"/>
    </source>
</evidence>